<evidence type="ECO:0000313" key="5">
    <source>
        <dbReference type="Proteomes" id="UP000490939"/>
    </source>
</evidence>
<dbReference type="Proteomes" id="UP000433883">
    <property type="component" value="Unassembled WGS sequence"/>
</dbReference>
<comment type="caution">
    <text evidence="2">The sequence shown here is derived from an EMBL/GenBank/DDBJ whole genome shotgun (WGS) entry which is preliminary data.</text>
</comment>
<feature type="compositionally biased region" description="Basic and acidic residues" evidence="1">
    <location>
        <begin position="635"/>
        <end position="650"/>
    </location>
</feature>
<feature type="region of interest" description="Disordered" evidence="1">
    <location>
        <begin position="521"/>
        <end position="599"/>
    </location>
</feature>
<dbReference type="EMBL" id="WNWQ01000221">
    <property type="protein sequence ID" value="KAE9973855.1"/>
    <property type="molecule type" value="Genomic_DNA"/>
</dbReference>
<feature type="compositionally biased region" description="Polar residues" evidence="1">
    <location>
        <begin position="23"/>
        <end position="34"/>
    </location>
</feature>
<dbReference type="Proteomes" id="UP000490939">
    <property type="component" value="Unassembled WGS sequence"/>
</dbReference>
<feature type="compositionally biased region" description="Polar residues" evidence="1">
    <location>
        <begin position="329"/>
        <end position="346"/>
    </location>
</feature>
<evidence type="ECO:0000313" key="4">
    <source>
        <dbReference type="Proteomes" id="UP000433883"/>
    </source>
</evidence>
<name>A0A8H3YU34_VENIN</name>
<organism evidence="2 4">
    <name type="scientific">Venturia inaequalis</name>
    <name type="common">Apple scab fungus</name>
    <dbReference type="NCBI Taxonomy" id="5025"/>
    <lineage>
        <taxon>Eukaryota</taxon>
        <taxon>Fungi</taxon>
        <taxon>Dikarya</taxon>
        <taxon>Ascomycota</taxon>
        <taxon>Pezizomycotina</taxon>
        <taxon>Dothideomycetes</taxon>
        <taxon>Pleosporomycetidae</taxon>
        <taxon>Venturiales</taxon>
        <taxon>Venturiaceae</taxon>
        <taxon>Venturia</taxon>
    </lineage>
</organism>
<evidence type="ECO:0000313" key="3">
    <source>
        <dbReference type="EMBL" id="KAE9983266.1"/>
    </source>
</evidence>
<reference evidence="2 4" key="1">
    <citation type="submission" date="2019-11" db="EMBL/GenBank/DDBJ databases">
        <title>Venturia inaequalis Genome Resource.</title>
        <authorList>
            <person name="Lichtner F.J."/>
        </authorList>
    </citation>
    <scope>NUCLEOTIDE SEQUENCE [LARGE SCALE GENOMIC DNA]</scope>
    <source>
        <strain evidence="2">Bline_iso_100314</strain>
        <strain evidence="3 5">DMI_063113</strain>
    </source>
</reference>
<feature type="compositionally biased region" description="Low complexity" evidence="1">
    <location>
        <begin position="528"/>
        <end position="546"/>
    </location>
</feature>
<evidence type="ECO:0000256" key="1">
    <source>
        <dbReference type="SAM" id="MobiDB-lite"/>
    </source>
</evidence>
<dbReference type="EMBL" id="WNWR01000320">
    <property type="protein sequence ID" value="KAE9983266.1"/>
    <property type="molecule type" value="Genomic_DNA"/>
</dbReference>
<feature type="region of interest" description="Disordered" evidence="1">
    <location>
        <begin position="619"/>
        <end position="650"/>
    </location>
</feature>
<protein>
    <recommendedName>
        <fullName evidence="6">Developmental regulatory protein wetA</fullName>
    </recommendedName>
</protein>
<dbReference type="AlphaFoldDB" id="A0A8H3YU34"/>
<proteinExistence type="predicted"/>
<sequence>MSFETIPSPSWEIEPFQQQQQQPEPSAQLSSSDSRWAPSSEDFFDSFVNTDSFHGRNGEEPSDFPLDYPSMTDLMSETHGNDTLEDAFICSNETTFDEAQNSWHDSTVAGDAYDPALPSFDDAFSSNYAPSGSFLSTENDPLLNLDPFHSHTELDLVALPASPSDTPVWLSNHDNFQDTTLSNIDTLKSRASLYEDSEGSRLPRQPSSSQVRGRQPSRNHTMLGQRGEDSALTDQTGSQSFSDRQEAGSLPQSSHPYPPYRGDGQLPCSNRPYQQHRYQLEADSAPLYRDTMIPEERLDDMKLKRHRPSHSPIGSASFDPTVEGRGSSLHDSQPGLTFSSYPSTPRSHAEDPGYPMTPPHIQATESQPWKHDAADALQNSKAEDWWSMPAGQSEPACDATITPRTLGLGITNMHPTNLGDRAAYSNDRQFSPDAMTPTSAHSRHFSYGSGVSASFDSVYTAPQAQMLPMQPQQRVQIQAYNQNQMMYQPNPATFSPAQMSHRSFNSPVTMTALPYLNNTQRAPSLAPSTRASSIAFSRASSYRSTPSPSPGPPHNHQPQNHNHSHSLPRNSNRRDQRKQNRRSASRATTHSRESSRAVAAPAAEIGGFINYTPSDKKRILTGVAPSGSSKTKARREKEAAEQKRKMSEAAKRAVLTGDMTFLERSFGNS</sequence>
<feature type="compositionally biased region" description="Polar residues" evidence="1">
    <location>
        <begin position="232"/>
        <end position="242"/>
    </location>
</feature>
<keyword evidence="5" id="KW-1185">Reference proteome</keyword>
<gene>
    <name evidence="2" type="ORF">BLS_003405</name>
    <name evidence="3" type="ORF">EG327_005568</name>
</gene>
<feature type="region of interest" description="Disordered" evidence="1">
    <location>
        <begin position="194"/>
        <end position="271"/>
    </location>
</feature>
<evidence type="ECO:0008006" key="6">
    <source>
        <dbReference type="Google" id="ProtNLM"/>
    </source>
</evidence>
<feature type="region of interest" description="Disordered" evidence="1">
    <location>
        <begin position="303"/>
        <end position="366"/>
    </location>
</feature>
<dbReference type="OrthoDB" id="2575228at2759"/>
<feature type="compositionally biased region" description="Polar residues" evidence="1">
    <location>
        <begin position="205"/>
        <end position="222"/>
    </location>
</feature>
<evidence type="ECO:0000313" key="2">
    <source>
        <dbReference type="EMBL" id="KAE9973855.1"/>
    </source>
</evidence>
<accession>A0A8H3YU34</accession>
<feature type="region of interest" description="Disordered" evidence="1">
    <location>
        <begin position="1"/>
        <end position="68"/>
    </location>
</feature>